<reference evidence="3 4" key="1">
    <citation type="submission" date="2020-03" db="EMBL/GenBank/DDBJ databases">
        <authorList>
            <person name="Holtappels D."/>
            <person name="Bomans J.P.J."/>
            <person name="Lavigne R."/>
            <person name="Wagemans J."/>
        </authorList>
    </citation>
    <scope>NUCLEOTIDE SEQUENCE [LARGE SCALE GENOMIC DNA]</scope>
    <source>
        <strain evidence="3 4">OLIVR1</strain>
    </source>
</reference>
<dbReference type="GO" id="GO:0003677">
    <property type="term" value="F:DNA binding"/>
    <property type="evidence" value="ECO:0007669"/>
    <property type="project" value="UniProtKB-KW"/>
</dbReference>
<proteinExistence type="inferred from homology"/>
<dbReference type="InterPro" id="IPR020816">
    <property type="entry name" value="Histone-like_DNA-bd_CS"/>
</dbReference>
<dbReference type="CDD" id="cd13831">
    <property type="entry name" value="HU"/>
    <property type="match status" value="1"/>
</dbReference>
<dbReference type="GO" id="GO:0030527">
    <property type="term" value="F:structural constituent of chromatin"/>
    <property type="evidence" value="ECO:0007669"/>
    <property type="project" value="InterPro"/>
</dbReference>
<accession>A0A858MTZ6</accession>
<dbReference type="EMBL" id="MT234338">
    <property type="protein sequence ID" value="QIW87200.1"/>
    <property type="molecule type" value="Genomic_DNA"/>
</dbReference>
<dbReference type="InterPro" id="IPR000119">
    <property type="entry name" value="Hist_DNA-bd"/>
</dbReference>
<dbReference type="PANTHER" id="PTHR33175:SF3">
    <property type="entry name" value="DNA-BINDING PROTEIN HU-BETA"/>
    <property type="match status" value="1"/>
</dbReference>
<dbReference type="PRINTS" id="PR01727">
    <property type="entry name" value="DNABINDINGHU"/>
</dbReference>
<dbReference type="SMART" id="SM00411">
    <property type="entry name" value="BHL"/>
    <property type="match status" value="1"/>
</dbReference>
<dbReference type="Pfam" id="PF00216">
    <property type="entry name" value="Bac_DNA_binding"/>
    <property type="match status" value="1"/>
</dbReference>
<dbReference type="Gene3D" id="4.10.520.10">
    <property type="entry name" value="IHF-like DNA-binding proteins"/>
    <property type="match status" value="1"/>
</dbReference>
<organism evidence="3 4">
    <name type="scientific">Agrobacterium phage OLIVR1</name>
    <dbReference type="NCBI Taxonomy" id="2723769"/>
    <lineage>
        <taxon>Viruses</taxon>
        <taxon>Duplodnaviria</taxon>
        <taxon>Heunggongvirae</taxon>
        <taxon>Uroviricota</taxon>
        <taxon>Caudoviricetes</taxon>
        <taxon>Schitoviridae</taxon>
        <taxon>Oliverunavirus</taxon>
        <taxon>Oliverunavirus OLIVR1</taxon>
    </lineage>
</organism>
<sequence>MTTLANVVSTVSEHFGISKSEVEKVLKQGFETIKSEVAVGNEVSIPGFGKFSTSERAARVGRNPATGEEIQIAASTSVKFKAASLFKNAL</sequence>
<protein>
    <submittedName>
        <fullName evidence="3">Putative DNA-binding protein</fullName>
    </submittedName>
</protein>
<evidence type="ECO:0000256" key="1">
    <source>
        <dbReference type="ARBA" id="ARBA00023125"/>
    </source>
</evidence>
<dbReference type="SUPFAM" id="SSF47729">
    <property type="entry name" value="IHF-like DNA-binding proteins"/>
    <property type="match status" value="1"/>
</dbReference>
<dbReference type="Proteomes" id="UP000671973">
    <property type="component" value="Segment"/>
</dbReference>
<evidence type="ECO:0000256" key="2">
    <source>
        <dbReference type="RuleBase" id="RU003939"/>
    </source>
</evidence>
<dbReference type="PANTHER" id="PTHR33175">
    <property type="entry name" value="DNA-BINDING PROTEIN HU"/>
    <property type="match status" value="1"/>
</dbReference>
<keyword evidence="4" id="KW-1185">Reference proteome</keyword>
<comment type="similarity">
    <text evidence="2">Belongs to the bacterial histone-like protein family.</text>
</comment>
<evidence type="ECO:0000313" key="4">
    <source>
        <dbReference type="Proteomes" id="UP000671973"/>
    </source>
</evidence>
<keyword evidence="1 3" id="KW-0238">DNA-binding</keyword>
<gene>
    <name evidence="3" type="ORF">Ab1vBOLIVR1_gp05</name>
</gene>
<name>A0A858MTZ6_9CAUD</name>
<dbReference type="PROSITE" id="PS00045">
    <property type="entry name" value="HISTONE_LIKE"/>
    <property type="match status" value="1"/>
</dbReference>
<dbReference type="InterPro" id="IPR010992">
    <property type="entry name" value="IHF-like_DNA-bd_dom_sf"/>
</dbReference>
<evidence type="ECO:0000313" key="3">
    <source>
        <dbReference type="EMBL" id="QIW87200.1"/>
    </source>
</evidence>